<reference evidence="1 2" key="1">
    <citation type="journal article" date="2019" name="Nat. Ecol. Evol.">
        <title>Megaphylogeny resolves global patterns of mushroom evolution.</title>
        <authorList>
            <person name="Varga T."/>
            <person name="Krizsan K."/>
            <person name="Foldi C."/>
            <person name="Dima B."/>
            <person name="Sanchez-Garcia M."/>
            <person name="Sanchez-Ramirez S."/>
            <person name="Szollosi G.J."/>
            <person name="Szarkandi J.G."/>
            <person name="Papp V."/>
            <person name="Albert L."/>
            <person name="Andreopoulos W."/>
            <person name="Angelini C."/>
            <person name="Antonin V."/>
            <person name="Barry K.W."/>
            <person name="Bougher N.L."/>
            <person name="Buchanan P."/>
            <person name="Buyck B."/>
            <person name="Bense V."/>
            <person name="Catcheside P."/>
            <person name="Chovatia M."/>
            <person name="Cooper J."/>
            <person name="Damon W."/>
            <person name="Desjardin D."/>
            <person name="Finy P."/>
            <person name="Geml J."/>
            <person name="Haridas S."/>
            <person name="Hughes K."/>
            <person name="Justo A."/>
            <person name="Karasinski D."/>
            <person name="Kautmanova I."/>
            <person name="Kiss B."/>
            <person name="Kocsube S."/>
            <person name="Kotiranta H."/>
            <person name="LaButti K.M."/>
            <person name="Lechner B.E."/>
            <person name="Liimatainen K."/>
            <person name="Lipzen A."/>
            <person name="Lukacs Z."/>
            <person name="Mihaltcheva S."/>
            <person name="Morgado L.N."/>
            <person name="Niskanen T."/>
            <person name="Noordeloos M.E."/>
            <person name="Ohm R.A."/>
            <person name="Ortiz-Santana B."/>
            <person name="Ovrebo C."/>
            <person name="Racz N."/>
            <person name="Riley R."/>
            <person name="Savchenko A."/>
            <person name="Shiryaev A."/>
            <person name="Soop K."/>
            <person name="Spirin V."/>
            <person name="Szebenyi C."/>
            <person name="Tomsovsky M."/>
            <person name="Tulloss R.E."/>
            <person name="Uehling J."/>
            <person name="Grigoriev I.V."/>
            <person name="Vagvolgyi C."/>
            <person name="Papp T."/>
            <person name="Martin F.M."/>
            <person name="Miettinen O."/>
            <person name="Hibbett D.S."/>
            <person name="Nagy L.G."/>
        </authorList>
    </citation>
    <scope>NUCLEOTIDE SEQUENCE [LARGE SCALE GENOMIC DNA]</scope>
    <source>
        <strain evidence="1 2">CBS 309.79</strain>
    </source>
</reference>
<dbReference type="EMBL" id="ML178824">
    <property type="protein sequence ID" value="TFL01871.1"/>
    <property type="molecule type" value="Genomic_DNA"/>
</dbReference>
<protein>
    <submittedName>
        <fullName evidence="1">Uncharacterized protein</fullName>
    </submittedName>
</protein>
<organism evidence="1 2">
    <name type="scientific">Pterulicium gracile</name>
    <dbReference type="NCBI Taxonomy" id="1884261"/>
    <lineage>
        <taxon>Eukaryota</taxon>
        <taxon>Fungi</taxon>
        <taxon>Dikarya</taxon>
        <taxon>Basidiomycota</taxon>
        <taxon>Agaricomycotina</taxon>
        <taxon>Agaricomycetes</taxon>
        <taxon>Agaricomycetidae</taxon>
        <taxon>Agaricales</taxon>
        <taxon>Pleurotineae</taxon>
        <taxon>Pterulaceae</taxon>
        <taxon>Pterulicium</taxon>
    </lineage>
</organism>
<dbReference type="AlphaFoldDB" id="A0A5C3QMZ5"/>
<evidence type="ECO:0000313" key="2">
    <source>
        <dbReference type="Proteomes" id="UP000305067"/>
    </source>
</evidence>
<keyword evidence="2" id="KW-1185">Reference proteome</keyword>
<sequence length="316" mass="35347">MLKIVENTYPNPKILNFWPYLFQRQHEADARQSFLASTFLGEIFAHRLPSVTTLWNAPNSGSWELNIAVRFLLTRVWYALSTNQSMAEVQALASQDAVVRVTPAIEGVCKVTIQKERQTLETSTYLVIEQTGEIVGQDNLAARADWASYFHAGAGASKGLWYYLRWPNHEEYTRGISRLWLRRVESMGEEGAALRVVAERYVLASVVGNSYTGKYMTSTEMESEFNGLGAADGIPTYRTSKPKAVSMFLPVQHHIESVHFSTSTKRALHPALAVVCTQAREFYVLRDNGMTIGCEEDGVASVWRGLLGCGRLGELV</sequence>
<accession>A0A5C3QMZ5</accession>
<gene>
    <name evidence="1" type="ORF">BDV98DRAFT_567647</name>
</gene>
<evidence type="ECO:0000313" key="1">
    <source>
        <dbReference type="EMBL" id="TFL01871.1"/>
    </source>
</evidence>
<dbReference type="OrthoDB" id="2368680at2759"/>
<name>A0A5C3QMZ5_9AGAR</name>
<proteinExistence type="predicted"/>
<dbReference type="STRING" id="1884261.A0A5C3QMZ5"/>
<dbReference type="Proteomes" id="UP000305067">
    <property type="component" value="Unassembled WGS sequence"/>
</dbReference>